<evidence type="ECO:0000256" key="1">
    <source>
        <dbReference type="ARBA" id="ARBA00009391"/>
    </source>
</evidence>
<dbReference type="SUPFAM" id="SSF52540">
    <property type="entry name" value="P-loop containing nucleoside triphosphate hydrolases"/>
    <property type="match status" value="1"/>
</dbReference>
<reference evidence="7 8" key="1">
    <citation type="submission" date="2016-10" db="EMBL/GenBank/DDBJ databases">
        <authorList>
            <person name="de Groot N.N."/>
        </authorList>
    </citation>
    <scope>NUCLEOTIDE SEQUENCE [LARGE SCALE GENOMIC DNA]</scope>
    <source>
        <strain evidence="7 8">GAS232</strain>
    </source>
</reference>
<sequence length="397" mass="43610">MFGLDFKAEGGVLSKAHIKFPLYFTTLTFSLHIWVCKSHLTIPHCNRRIYGEDAMPSSNTIRVQVEAALASRIPSALTPPPKIVRPTSAVGIATLDELLRGGFPVGALTELVGEECSGRTSVVLSFLARVTASGRVCAWIDATNTFHPSSAASVGIDLKRLLWIRCGVQQRIEAQETKQFSLPTACFTPKAVTKGLHGGGHGTHPRSEAKGLSAAVDRFLGDEAVAARCAEPITKPRPIPQTFEPSLIPTMTTKRITRRARAYDAIEQALRSADLLIQTGGFSAIVLDLGGIAPEHAARIELSTWHRYRVAAEHTQSSILLLSQYPCAKSSSELQLRLHPMDDTNEERTVFTGLNARVQVLRQRFVQTPSNVIPMRKPPQRATEARWQRRTSWVGPR</sequence>
<dbReference type="Gene3D" id="3.40.50.300">
    <property type="entry name" value="P-loop containing nucleotide triphosphate hydrolases"/>
    <property type="match status" value="1"/>
</dbReference>
<dbReference type="GO" id="GO:0006281">
    <property type="term" value="P:DNA repair"/>
    <property type="evidence" value="ECO:0007669"/>
    <property type="project" value="InterPro"/>
</dbReference>
<dbReference type="GO" id="GO:0006310">
    <property type="term" value="P:DNA recombination"/>
    <property type="evidence" value="ECO:0007669"/>
    <property type="project" value="UniProtKB-KW"/>
</dbReference>
<evidence type="ECO:0000313" key="7">
    <source>
        <dbReference type="EMBL" id="SDE85940.1"/>
    </source>
</evidence>
<proteinExistence type="inferred from homology"/>
<keyword evidence="5" id="KW-0233">DNA recombination</keyword>
<protein>
    <recommendedName>
        <fullName evidence="2">Protein RecA</fullName>
    </recommendedName>
</protein>
<dbReference type="InterPro" id="IPR027417">
    <property type="entry name" value="P-loop_NTPase"/>
</dbReference>
<dbReference type="PANTHER" id="PTHR45900">
    <property type="entry name" value="RECA"/>
    <property type="match status" value="1"/>
</dbReference>
<dbReference type="Pfam" id="PF00154">
    <property type="entry name" value="RecA_N"/>
    <property type="match status" value="1"/>
</dbReference>
<dbReference type="PANTHER" id="PTHR45900:SF1">
    <property type="entry name" value="MITOCHONDRIAL DNA REPAIR PROTEIN RECA HOMOLOG-RELATED"/>
    <property type="match status" value="1"/>
</dbReference>
<evidence type="ECO:0000256" key="2">
    <source>
        <dbReference type="ARBA" id="ARBA00015553"/>
    </source>
</evidence>
<evidence type="ECO:0000256" key="4">
    <source>
        <dbReference type="ARBA" id="ARBA00022840"/>
    </source>
</evidence>
<evidence type="ECO:0000313" key="8">
    <source>
        <dbReference type="Proteomes" id="UP000182427"/>
    </source>
</evidence>
<dbReference type="EMBL" id="LT629690">
    <property type="protein sequence ID" value="SDE85940.1"/>
    <property type="molecule type" value="Genomic_DNA"/>
</dbReference>
<name>A0A1G7GCT3_9BACT</name>
<evidence type="ECO:0000256" key="5">
    <source>
        <dbReference type="ARBA" id="ARBA00023172"/>
    </source>
</evidence>
<evidence type="ECO:0000259" key="6">
    <source>
        <dbReference type="Pfam" id="PF00154"/>
    </source>
</evidence>
<dbReference type="InterPro" id="IPR049428">
    <property type="entry name" value="RecA-like_N"/>
</dbReference>
<dbReference type="GO" id="GO:0005524">
    <property type="term" value="F:ATP binding"/>
    <property type="evidence" value="ECO:0007669"/>
    <property type="project" value="UniProtKB-KW"/>
</dbReference>
<dbReference type="InterPro" id="IPR013765">
    <property type="entry name" value="DNA_recomb/repair_RecA"/>
</dbReference>
<gene>
    <name evidence="7" type="ORF">SAMN05444167_0649</name>
</gene>
<comment type="similarity">
    <text evidence="1">Belongs to the RecA family.</text>
</comment>
<evidence type="ECO:0000256" key="3">
    <source>
        <dbReference type="ARBA" id="ARBA00022741"/>
    </source>
</evidence>
<organism evidence="7 8">
    <name type="scientific">Terriglobus roseus</name>
    <dbReference type="NCBI Taxonomy" id="392734"/>
    <lineage>
        <taxon>Bacteria</taxon>
        <taxon>Pseudomonadati</taxon>
        <taxon>Acidobacteriota</taxon>
        <taxon>Terriglobia</taxon>
        <taxon>Terriglobales</taxon>
        <taxon>Acidobacteriaceae</taxon>
        <taxon>Terriglobus</taxon>
    </lineage>
</organism>
<feature type="domain" description="RecA-like N-terminal" evidence="6">
    <location>
        <begin position="94"/>
        <end position="162"/>
    </location>
</feature>
<keyword evidence="3" id="KW-0547">Nucleotide-binding</keyword>
<keyword evidence="8" id="KW-1185">Reference proteome</keyword>
<accession>A0A1G7GCT3</accession>
<dbReference type="AlphaFoldDB" id="A0A1G7GCT3"/>
<dbReference type="Proteomes" id="UP000182427">
    <property type="component" value="Chromosome I"/>
</dbReference>
<keyword evidence="4" id="KW-0067">ATP-binding</keyword>
<dbReference type="GO" id="GO:0003697">
    <property type="term" value="F:single-stranded DNA binding"/>
    <property type="evidence" value="ECO:0007669"/>
    <property type="project" value="InterPro"/>
</dbReference>